<keyword evidence="3" id="KW-0862">Zinc</keyword>
<dbReference type="GeneTree" id="ENSGT01000000214780"/>
<reference evidence="6" key="2">
    <citation type="submission" date="2025-09" db="UniProtKB">
        <authorList>
            <consortium name="Ensembl"/>
        </authorList>
    </citation>
    <scope>IDENTIFICATION</scope>
</reference>
<organism evidence="6 7">
    <name type="scientific">Sander lucioperca</name>
    <name type="common">Pike-perch</name>
    <name type="synonym">Perca lucioperca</name>
    <dbReference type="NCBI Taxonomy" id="283035"/>
    <lineage>
        <taxon>Eukaryota</taxon>
        <taxon>Metazoa</taxon>
        <taxon>Chordata</taxon>
        <taxon>Craniata</taxon>
        <taxon>Vertebrata</taxon>
        <taxon>Euteleostomi</taxon>
        <taxon>Actinopterygii</taxon>
        <taxon>Neopterygii</taxon>
        <taxon>Teleostei</taxon>
        <taxon>Neoteleostei</taxon>
        <taxon>Acanthomorphata</taxon>
        <taxon>Eupercaria</taxon>
        <taxon>Perciformes</taxon>
        <taxon>Percoidei</taxon>
        <taxon>Percidae</taxon>
        <taxon>Luciopercinae</taxon>
        <taxon>Sander</taxon>
    </lineage>
</organism>
<dbReference type="Proteomes" id="UP000694568">
    <property type="component" value="Unplaced"/>
</dbReference>
<dbReference type="InterPro" id="IPR017907">
    <property type="entry name" value="Znf_RING_CS"/>
</dbReference>
<dbReference type="PROSITE" id="PS50089">
    <property type="entry name" value="ZF_RING_2"/>
    <property type="match status" value="1"/>
</dbReference>
<protein>
    <recommendedName>
        <fullName evidence="5">RING-type domain-containing protein</fullName>
    </recommendedName>
</protein>
<evidence type="ECO:0000259" key="5">
    <source>
        <dbReference type="PROSITE" id="PS50089"/>
    </source>
</evidence>
<evidence type="ECO:0000256" key="1">
    <source>
        <dbReference type="ARBA" id="ARBA00022723"/>
    </source>
</evidence>
<dbReference type="Gene3D" id="3.30.40.10">
    <property type="entry name" value="Zinc/RING finger domain, C3HC4 (zinc finger)"/>
    <property type="match status" value="1"/>
</dbReference>
<dbReference type="GO" id="GO:0008270">
    <property type="term" value="F:zinc ion binding"/>
    <property type="evidence" value="ECO:0007669"/>
    <property type="project" value="UniProtKB-KW"/>
</dbReference>
<dbReference type="PANTHER" id="PTHR25465">
    <property type="entry name" value="B-BOX DOMAIN CONTAINING"/>
    <property type="match status" value="1"/>
</dbReference>
<dbReference type="Pfam" id="PF15227">
    <property type="entry name" value="zf-C3HC4_4"/>
    <property type="match status" value="1"/>
</dbReference>
<accession>A0A8C9ZEZ2</accession>
<name>A0A8C9ZEZ2_SANLU</name>
<dbReference type="AlphaFoldDB" id="A0A8C9ZEZ2"/>
<dbReference type="InterPro" id="IPR001841">
    <property type="entry name" value="Znf_RING"/>
</dbReference>
<evidence type="ECO:0000313" key="7">
    <source>
        <dbReference type="Proteomes" id="UP000694568"/>
    </source>
</evidence>
<evidence type="ECO:0000313" key="6">
    <source>
        <dbReference type="Ensembl" id="ENSSLUP00000038934.1"/>
    </source>
</evidence>
<feature type="domain" description="RING-type" evidence="5">
    <location>
        <begin position="29"/>
        <end position="55"/>
    </location>
</feature>
<proteinExistence type="predicted"/>
<dbReference type="SUPFAM" id="SSF57850">
    <property type="entry name" value="RING/U-box"/>
    <property type="match status" value="1"/>
</dbReference>
<keyword evidence="1" id="KW-0479">Metal-binding</keyword>
<keyword evidence="2 4" id="KW-0863">Zinc-finger</keyword>
<keyword evidence="7" id="KW-1185">Reference proteome</keyword>
<dbReference type="InterPro" id="IPR051051">
    <property type="entry name" value="E3_ubiq-ligase_TRIM/RNF"/>
</dbReference>
<dbReference type="Ensembl" id="ENSSLUT00000040161.1">
    <property type="protein sequence ID" value="ENSSLUP00000038934.1"/>
    <property type="gene ID" value="ENSSLUG00000017377.1"/>
</dbReference>
<evidence type="ECO:0000256" key="2">
    <source>
        <dbReference type="ARBA" id="ARBA00022771"/>
    </source>
</evidence>
<dbReference type="PROSITE" id="PS00518">
    <property type="entry name" value="ZF_RING_1"/>
    <property type="match status" value="1"/>
</dbReference>
<sequence>QVFCPPTASQRPGSWSTKGVQLDRETFSCSICLDLLKDPVTAPCGHSYCMNCIKSHWDEEDPKDHSAGILSFYSVSLTGTEVDVLLPQPEPKTRFVENHFCSNPQAILTVSFVNPNQGSLN</sequence>
<dbReference type="InterPro" id="IPR013083">
    <property type="entry name" value="Znf_RING/FYVE/PHD"/>
</dbReference>
<reference evidence="6" key="1">
    <citation type="submission" date="2025-08" db="UniProtKB">
        <authorList>
            <consortium name="Ensembl"/>
        </authorList>
    </citation>
    <scope>IDENTIFICATION</scope>
</reference>
<evidence type="ECO:0000256" key="4">
    <source>
        <dbReference type="PROSITE-ProRule" id="PRU00175"/>
    </source>
</evidence>
<dbReference type="SMART" id="SM00184">
    <property type="entry name" value="RING"/>
    <property type="match status" value="1"/>
</dbReference>
<evidence type="ECO:0000256" key="3">
    <source>
        <dbReference type="ARBA" id="ARBA00022833"/>
    </source>
</evidence>
<dbReference type="PANTHER" id="PTHR25465:SF5">
    <property type="entry name" value="E3 UBIQUITIN_ISG15 LIGASE TRIM25-RELATED"/>
    <property type="match status" value="1"/>
</dbReference>